<proteinExistence type="predicted"/>
<dbReference type="SUPFAM" id="SSF109604">
    <property type="entry name" value="HD-domain/PDEase-like"/>
    <property type="match status" value="1"/>
</dbReference>
<evidence type="ECO:0000313" key="2">
    <source>
        <dbReference type="Proteomes" id="UP000004835"/>
    </source>
</evidence>
<organism evidence="1 2">
    <name type="scientific">Enterococcus casseliflavus ATCC 12755</name>
    <dbReference type="NCBI Taxonomy" id="888066"/>
    <lineage>
        <taxon>Bacteria</taxon>
        <taxon>Bacillati</taxon>
        <taxon>Bacillota</taxon>
        <taxon>Bacilli</taxon>
        <taxon>Lactobacillales</taxon>
        <taxon>Enterococcaceae</taxon>
        <taxon>Enterococcus</taxon>
    </lineage>
</organism>
<dbReference type="HOGENOM" id="CLU_114091_0_0_9"/>
<comment type="caution">
    <text evidence="1">The sequence shown here is derived from an EMBL/GenBank/DDBJ whole genome shotgun (WGS) entry which is preliminary data.</text>
</comment>
<name>F0ENC3_ENTCA</name>
<accession>F0ENC3</accession>
<dbReference type="EMBL" id="AEWT01000030">
    <property type="protein sequence ID" value="EGC68325.1"/>
    <property type="molecule type" value="Genomic_DNA"/>
</dbReference>
<dbReference type="Proteomes" id="UP000004835">
    <property type="component" value="Unassembled WGS sequence"/>
</dbReference>
<dbReference type="Pfam" id="PF12917">
    <property type="entry name" value="YfbR-like"/>
    <property type="match status" value="1"/>
</dbReference>
<protein>
    <submittedName>
        <fullName evidence="1">HD domain protein</fullName>
    </submittedName>
</protein>
<dbReference type="CDD" id="cd00077">
    <property type="entry name" value="HDc"/>
    <property type="match status" value="1"/>
</dbReference>
<reference evidence="1 2" key="1">
    <citation type="submission" date="2011-01" db="EMBL/GenBank/DDBJ databases">
        <authorList>
            <person name="Muzny D."/>
            <person name="Qin X."/>
            <person name="Deng J."/>
            <person name="Jiang H."/>
            <person name="Liu Y."/>
            <person name="Qu J."/>
            <person name="Song X.-Z."/>
            <person name="Zhang L."/>
            <person name="Thornton R."/>
            <person name="Coyle M."/>
            <person name="Francisco L."/>
            <person name="Jackson L."/>
            <person name="Javaid M."/>
            <person name="Korchina V."/>
            <person name="Kovar C."/>
            <person name="Mata R."/>
            <person name="Mathew T."/>
            <person name="Ngo R."/>
            <person name="Nguyen L."/>
            <person name="Nguyen N."/>
            <person name="Okwuonu G."/>
            <person name="Ongeri F."/>
            <person name="Pham C."/>
            <person name="Simmons D."/>
            <person name="Wilczek-Boney K."/>
            <person name="Hale W."/>
            <person name="Jakkamsetti A."/>
            <person name="Pham P."/>
            <person name="Ruth R."/>
            <person name="San Lucas F."/>
            <person name="Warren J."/>
            <person name="Zhang J."/>
            <person name="Zhao Z."/>
            <person name="Zhou C."/>
            <person name="Zhu D."/>
            <person name="Lee S."/>
            <person name="Bess C."/>
            <person name="Blankenburg K."/>
            <person name="Forbes L."/>
            <person name="Fu Q."/>
            <person name="Gubbala S."/>
            <person name="Hirani K."/>
            <person name="Jayaseelan J.C."/>
            <person name="Lara F."/>
            <person name="Munidasa M."/>
            <person name="Palculict T."/>
            <person name="Patil S."/>
            <person name="Pu L.-L."/>
            <person name="Saada N."/>
            <person name="Tang L."/>
            <person name="Weissenberger G."/>
            <person name="Zhu Y."/>
            <person name="Hemphill L."/>
            <person name="Shang Y."/>
            <person name="Youmans B."/>
            <person name="Ayvaz T."/>
            <person name="Ross M."/>
            <person name="Santibanez J."/>
            <person name="Aqrawi P."/>
            <person name="Gross S."/>
            <person name="Joshi V."/>
            <person name="Fowler G."/>
            <person name="Nazareth L."/>
            <person name="Reid J."/>
            <person name="Worley K."/>
            <person name="Petrosino J."/>
            <person name="Highlander S."/>
            <person name="Gibbs R."/>
        </authorList>
    </citation>
    <scope>NUCLEOTIDE SEQUENCE [LARGE SCALE GENOMIC DNA]</scope>
    <source>
        <strain evidence="1 2">ATCC 12755</strain>
    </source>
</reference>
<dbReference type="InterPro" id="IPR003607">
    <property type="entry name" value="HD/PDEase_dom"/>
</dbReference>
<evidence type="ECO:0000313" key="1">
    <source>
        <dbReference type="EMBL" id="EGC68325.1"/>
    </source>
</evidence>
<dbReference type="AlphaFoldDB" id="F0ENC3"/>
<dbReference type="Gene3D" id="1.10.3210.10">
    <property type="entry name" value="Hypothetical protein af1432"/>
    <property type="match status" value="1"/>
</dbReference>
<sequence length="227" mass="25882">MLADKGVVILLKKGGTFMGLNEFILGLANLEKIQRAPGFFKFTEHSVAAHSFRVTMIAQTLADIEEKAGNQVNWQILYEKALNHDYTERFIGDIKTPVKYANKELRAMLSTVEEKMTDAFIEEEIPGSFQATYRRRLADGKDNSLEGQLLAIADKIDLLYESFEEISKSNPDKVYKEMFREAVLTVKEFQHRPCVTYFFEAIFPELLNAEFYGKTAFLEEIAALVGK</sequence>
<gene>
    <name evidence="1" type="ORF">HMPREF9087_2915</name>
</gene>